<feature type="region of interest" description="Disordered" evidence="4">
    <location>
        <begin position="48"/>
        <end position="69"/>
    </location>
</feature>
<dbReference type="PRINTS" id="PR00971">
    <property type="entry name" value="RIBOSOMALS10"/>
</dbReference>
<dbReference type="GO" id="GO:0003735">
    <property type="term" value="F:structural constituent of ribosome"/>
    <property type="evidence" value="ECO:0007669"/>
    <property type="project" value="InterPro"/>
</dbReference>
<feature type="compositionally biased region" description="Polar residues" evidence="4">
    <location>
        <begin position="56"/>
        <end position="69"/>
    </location>
</feature>
<dbReference type="InterPro" id="IPR005729">
    <property type="entry name" value="Ribosomal_uS10_euk/arc"/>
</dbReference>
<keyword evidence="3" id="KW-0687">Ribonucleoprotein</keyword>
<protein>
    <recommendedName>
        <fullName evidence="5">Small ribosomal subunit protein uS10 domain-containing protein</fullName>
    </recommendedName>
</protein>
<dbReference type="InterPro" id="IPR018268">
    <property type="entry name" value="Ribosomal_uS10_CS"/>
</dbReference>
<dbReference type="NCBIfam" id="TIGR01046">
    <property type="entry name" value="uS10_euk_arch"/>
    <property type="match status" value="1"/>
</dbReference>
<dbReference type="GO" id="GO:0015935">
    <property type="term" value="C:small ribosomal subunit"/>
    <property type="evidence" value="ECO:0007669"/>
    <property type="project" value="InterPro"/>
</dbReference>
<dbReference type="Gene3D" id="3.30.70.600">
    <property type="entry name" value="Ribosomal protein S10 domain"/>
    <property type="match status" value="1"/>
</dbReference>
<dbReference type="Pfam" id="PF00338">
    <property type="entry name" value="Ribosomal_S10"/>
    <property type="match status" value="1"/>
</dbReference>
<dbReference type="PANTHER" id="PTHR11700">
    <property type="entry name" value="30S RIBOSOMAL PROTEIN S10 FAMILY MEMBER"/>
    <property type="match status" value="1"/>
</dbReference>
<dbReference type="SUPFAM" id="SSF54999">
    <property type="entry name" value="Ribosomal protein S10"/>
    <property type="match status" value="1"/>
</dbReference>
<gene>
    <name evidence="6" type="ORF">OIU84_012780</name>
</gene>
<dbReference type="Proteomes" id="UP001162972">
    <property type="component" value="Chromosome 2"/>
</dbReference>
<accession>A0AAD6NTN1</accession>
<dbReference type="HAMAP" id="MF_00508">
    <property type="entry name" value="Ribosomal_uS10"/>
    <property type="match status" value="1"/>
</dbReference>
<dbReference type="GO" id="GO:0003723">
    <property type="term" value="F:RNA binding"/>
    <property type="evidence" value="ECO:0007669"/>
    <property type="project" value="InterPro"/>
</dbReference>
<name>A0AAD6NTN1_9ROSI</name>
<keyword evidence="2" id="KW-0689">Ribosomal protein</keyword>
<evidence type="ECO:0000256" key="2">
    <source>
        <dbReference type="ARBA" id="ARBA00022980"/>
    </source>
</evidence>
<sequence length="237" mass="26291">MLNGKHESAYYVGDQQYIQQDHLKSSGQQGIISLYFCDEQLSHPPRAMPVSPRAHSYSQSQVSDGGQQAGRTGRVLCQWTCGWITVTSPVKPSFQEITKVRLSNTSRSTLATVAKIMALAAMKPMKPGLEESHDQIHRIRITLSSKNVKNLEKVCADLIRGAKDKNLRVKGPVRMPTKILVITTRKAPCGEGTNTWDKLELRIHKRVIDLFSSADVVKQITSITIEPGVEVEVTIAD</sequence>
<dbReference type="PROSITE" id="PS00361">
    <property type="entry name" value="RIBOSOMAL_S10"/>
    <property type="match status" value="1"/>
</dbReference>
<dbReference type="GO" id="GO:0006412">
    <property type="term" value="P:translation"/>
    <property type="evidence" value="ECO:0007669"/>
    <property type="project" value="InterPro"/>
</dbReference>
<organism evidence="6 7">
    <name type="scientific">Salix udensis</name>
    <dbReference type="NCBI Taxonomy" id="889485"/>
    <lineage>
        <taxon>Eukaryota</taxon>
        <taxon>Viridiplantae</taxon>
        <taxon>Streptophyta</taxon>
        <taxon>Embryophyta</taxon>
        <taxon>Tracheophyta</taxon>
        <taxon>Spermatophyta</taxon>
        <taxon>Magnoliopsida</taxon>
        <taxon>eudicotyledons</taxon>
        <taxon>Gunneridae</taxon>
        <taxon>Pentapetalae</taxon>
        <taxon>rosids</taxon>
        <taxon>fabids</taxon>
        <taxon>Malpighiales</taxon>
        <taxon>Salicaceae</taxon>
        <taxon>Saliceae</taxon>
        <taxon>Salix</taxon>
    </lineage>
</organism>
<evidence type="ECO:0000313" key="6">
    <source>
        <dbReference type="EMBL" id="KAJ6404680.1"/>
    </source>
</evidence>
<comment type="similarity">
    <text evidence="1">Belongs to the universal ribosomal protein uS10 family.</text>
</comment>
<proteinExistence type="inferred from homology"/>
<reference evidence="6 7" key="1">
    <citation type="journal article" date="2023" name="Int. J. Mol. Sci.">
        <title>De Novo Assembly and Annotation of 11 Diverse Shrub Willow (Salix) Genomes Reveals Novel Gene Organization in Sex-Linked Regions.</title>
        <authorList>
            <person name="Hyden B."/>
            <person name="Feng K."/>
            <person name="Yates T.B."/>
            <person name="Jawdy S."/>
            <person name="Cereghino C."/>
            <person name="Smart L.B."/>
            <person name="Muchero W."/>
        </authorList>
    </citation>
    <scope>NUCLEOTIDE SEQUENCE [LARGE SCALE GENOMIC DNA]</scope>
    <source>
        <tissue evidence="6">Shoot tip</tissue>
    </source>
</reference>
<comment type="caution">
    <text evidence="6">The sequence shown here is derived from an EMBL/GenBank/DDBJ whole genome shotgun (WGS) entry which is preliminary data.</text>
</comment>
<keyword evidence="7" id="KW-1185">Reference proteome</keyword>
<evidence type="ECO:0000313" key="7">
    <source>
        <dbReference type="Proteomes" id="UP001162972"/>
    </source>
</evidence>
<dbReference type="FunFam" id="3.30.70.600:FF:000002">
    <property type="entry name" value="40S ribosomal protein S20"/>
    <property type="match status" value="1"/>
</dbReference>
<feature type="domain" description="Small ribosomal subunit protein uS10" evidence="5">
    <location>
        <begin position="140"/>
        <end position="234"/>
    </location>
</feature>
<dbReference type="InterPro" id="IPR036838">
    <property type="entry name" value="Ribosomal_uS10_dom_sf"/>
</dbReference>
<evidence type="ECO:0000256" key="3">
    <source>
        <dbReference type="ARBA" id="ARBA00023274"/>
    </source>
</evidence>
<evidence type="ECO:0000259" key="5">
    <source>
        <dbReference type="SMART" id="SM01403"/>
    </source>
</evidence>
<evidence type="ECO:0000256" key="1">
    <source>
        <dbReference type="ARBA" id="ARBA00007102"/>
    </source>
</evidence>
<dbReference type="EMBL" id="JAPFFJ010000017">
    <property type="protein sequence ID" value="KAJ6404680.1"/>
    <property type="molecule type" value="Genomic_DNA"/>
</dbReference>
<dbReference type="InterPro" id="IPR001848">
    <property type="entry name" value="Ribosomal_uS10"/>
</dbReference>
<dbReference type="SMART" id="SM01403">
    <property type="entry name" value="Ribosomal_S10"/>
    <property type="match status" value="1"/>
</dbReference>
<evidence type="ECO:0000256" key="4">
    <source>
        <dbReference type="SAM" id="MobiDB-lite"/>
    </source>
</evidence>
<dbReference type="InterPro" id="IPR027486">
    <property type="entry name" value="Ribosomal_uS10_dom"/>
</dbReference>
<dbReference type="AlphaFoldDB" id="A0AAD6NTN1"/>